<dbReference type="InterPro" id="IPR045851">
    <property type="entry name" value="AMP-bd_C_sf"/>
</dbReference>
<dbReference type="RefSeq" id="WP_344732144.1">
    <property type="nucleotide sequence ID" value="NZ_BAAAZH010000008.1"/>
</dbReference>
<keyword evidence="3" id="KW-0436">Ligase</keyword>
<dbReference type="GO" id="GO:0016874">
    <property type="term" value="F:ligase activity"/>
    <property type="evidence" value="ECO:0007669"/>
    <property type="project" value="UniProtKB-KW"/>
</dbReference>
<feature type="domain" description="AMP-dependent synthetase/ligase" evidence="1">
    <location>
        <begin position="8"/>
        <end position="376"/>
    </location>
</feature>
<gene>
    <name evidence="3" type="primary">fadD5</name>
    <name evidence="3" type="ORF">GCM10022215_09990</name>
</gene>
<comment type="caution">
    <text evidence="3">The sequence shown here is derived from an EMBL/GenBank/DDBJ whole genome shotgun (WGS) entry which is preliminary data.</text>
</comment>
<dbReference type="PANTHER" id="PTHR43767:SF7">
    <property type="entry name" value="MEDIUM_LONG-CHAIN-FATTY-ACID--COA LIGASE FADD8"/>
    <property type="match status" value="1"/>
</dbReference>
<proteinExistence type="predicted"/>
<protein>
    <submittedName>
        <fullName evidence="3">Fatty-acid--CoA ligase FadD5</fullName>
    </submittedName>
</protein>
<keyword evidence="4" id="KW-1185">Reference proteome</keyword>
<accession>A0ABP7XDX5</accession>
<feature type="domain" description="AMP-binding enzyme C-terminal" evidence="2">
    <location>
        <begin position="426"/>
        <end position="505"/>
    </location>
</feature>
<evidence type="ECO:0000313" key="3">
    <source>
        <dbReference type="EMBL" id="GAA4113098.1"/>
    </source>
</evidence>
<dbReference type="InterPro" id="IPR000873">
    <property type="entry name" value="AMP-dep_synth/lig_dom"/>
</dbReference>
<dbReference type="InterPro" id="IPR020845">
    <property type="entry name" value="AMP-binding_CS"/>
</dbReference>
<dbReference type="Gene3D" id="3.40.50.12780">
    <property type="entry name" value="N-terminal domain of ligase-like"/>
    <property type="match status" value="1"/>
</dbReference>
<dbReference type="PROSITE" id="PS00455">
    <property type="entry name" value="AMP_BINDING"/>
    <property type="match status" value="1"/>
</dbReference>
<reference evidence="4" key="1">
    <citation type="journal article" date="2019" name="Int. J. Syst. Evol. Microbiol.">
        <title>The Global Catalogue of Microorganisms (GCM) 10K type strain sequencing project: providing services to taxonomists for standard genome sequencing and annotation.</title>
        <authorList>
            <consortium name="The Broad Institute Genomics Platform"/>
            <consortium name="The Broad Institute Genome Sequencing Center for Infectious Disease"/>
            <person name="Wu L."/>
            <person name="Ma J."/>
        </authorList>
    </citation>
    <scope>NUCLEOTIDE SEQUENCE [LARGE SCALE GENOMIC DNA]</scope>
    <source>
        <strain evidence="4">JCM 16703</strain>
    </source>
</reference>
<dbReference type="Proteomes" id="UP001501495">
    <property type="component" value="Unassembled WGS sequence"/>
</dbReference>
<dbReference type="EMBL" id="BAAAZH010000008">
    <property type="protein sequence ID" value="GAA4113098.1"/>
    <property type="molecule type" value="Genomic_DNA"/>
</dbReference>
<evidence type="ECO:0000313" key="4">
    <source>
        <dbReference type="Proteomes" id="UP001501495"/>
    </source>
</evidence>
<dbReference type="InterPro" id="IPR050237">
    <property type="entry name" value="ATP-dep_AMP-bd_enzyme"/>
</dbReference>
<sequence length="516" mass="54732">MFLAHALARHATARPDEPALSVGGETLTWAGLRERVHRAAHVLLAHGAGPGVPVVSVLANSRELVETQLACLSIGAVYVPLLPVSVQREIEHVVRDAGARVLLCQADGAAGLAAAFPDLPLLVVGHEGAAGVGTDYAAAAAAAPTHDPGIVVDPQAVASIRYTSGTTGAPKGCLTTHDRLAWAAAVYLTEMNLERTDRATLSSPLAAGLGVALLHTYVVAGIPMWVLPRFDADALLDLVERERITLVYAIESTFARLTRTEGLLERDLSSVRLMYANSPGKDAASGFRLLRSNPTWRGRFFNAYGSTEAGGSVTFNRPEDIDRALDDPSLAGRTESIGRDAPFCLVECLDDDGRPVPDGEVGELVISAPSLFAGYLGLPEATAEVLRDGRLHTGDLAYRDAEGFVYMAGRKREMIKSGGLNVYPAEVEMVLTAHPDVVEVAVVGIADEQWGEKVVAVVVPEPGAAADADVLLEALRTHCTDRLAGYKRPKEYRLVTTLPKGETGKILKRAVVEALG</sequence>
<dbReference type="PANTHER" id="PTHR43767">
    <property type="entry name" value="LONG-CHAIN-FATTY-ACID--COA LIGASE"/>
    <property type="match status" value="1"/>
</dbReference>
<dbReference type="InterPro" id="IPR042099">
    <property type="entry name" value="ANL_N_sf"/>
</dbReference>
<dbReference type="SUPFAM" id="SSF56801">
    <property type="entry name" value="Acetyl-CoA synthetase-like"/>
    <property type="match status" value="1"/>
</dbReference>
<dbReference type="Gene3D" id="3.30.300.30">
    <property type="match status" value="1"/>
</dbReference>
<evidence type="ECO:0000259" key="1">
    <source>
        <dbReference type="Pfam" id="PF00501"/>
    </source>
</evidence>
<organism evidence="3 4">
    <name type="scientific">Nocardioides fonticola</name>
    <dbReference type="NCBI Taxonomy" id="450363"/>
    <lineage>
        <taxon>Bacteria</taxon>
        <taxon>Bacillati</taxon>
        <taxon>Actinomycetota</taxon>
        <taxon>Actinomycetes</taxon>
        <taxon>Propionibacteriales</taxon>
        <taxon>Nocardioidaceae</taxon>
        <taxon>Nocardioides</taxon>
    </lineage>
</organism>
<dbReference type="InterPro" id="IPR025110">
    <property type="entry name" value="AMP-bd_C"/>
</dbReference>
<dbReference type="Pfam" id="PF13193">
    <property type="entry name" value="AMP-binding_C"/>
    <property type="match status" value="1"/>
</dbReference>
<evidence type="ECO:0000259" key="2">
    <source>
        <dbReference type="Pfam" id="PF13193"/>
    </source>
</evidence>
<dbReference type="Pfam" id="PF00501">
    <property type="entry name" value="AMP-binding"/>
    <property type="match status" value="1"/>
</dbReference>
<name>A0ABP7XDX5_9ACTN</name>